<feature type="transmembrane region" description="Helical" evidence="6">
    <location>
        <begin position="212"/>
        <end position="237"/>
    </location>
</feature>
<reference evidence="8" key="2">
    <citation type="submission" date="2021-04" db="EMBL/GenBank/DDBJ databases">
        <authorList>
            <person name="Gilroy R."/>
        </authorList>
    </citation>
    <scope>NUCLEOTIDE SEQUENCE</scope>
    <source>
        <strain evidence="8">ChiSxjej1B13-11774</strain>
    </source>
</reference>
<dbReference type="InterPro" id="IPR020846">
    <property type="entry name" value="MFS_dom"/>
</dbReference>
<keyword evidence="4 6" id="KW-1133">Transmembrane helix</keyword>
<feature type="transmembrane region" description="Helical" evidence="6">
    <location>
        <begin position="143"/>
        <end position="165"/>
    </location>
</feature>
<dbReference type="AlphaFoldDB" id="A0A9D2EQS8"/>
<evidence type="ECO:0000256" key="1">
    <source>
        <dbReference type="ARBA" id="ARBA00004651"/>
    </source>
</evidence>
<gene>
    <name evidence="8" type="ORF">H9811_05195</name>
</gene>
<evidence type="ECO:0000256" key="6">
    <source>
        <dbReference type="SAM" id="Phobius"/>
    </source>
</evidence>
<comment type="caution">
    <text evidence="8">The sequence shown here is derived from an EMBL/GenBank/DDBJ whole genome shotgun (WGS) entry which is preliminary data.</text>
</comment>
<dbReference type="PROSITE" id="PS50850">
    <property type="entry name" value="MFS"/>
    <property type="match status" value="1"/>
</dbReference>
<evidence type="ECO:0000259" key="7">
    <source>
        <dbReference type="PROSITE" id="PS50850"/>
    </source>
</evidence>
<feature type="transmembrane region" description="Helical" evidence="6">
    <location>
        <begin position="42"/>
        <end position="62"/>
    </location>
</feature>
<evidence type="ECO:0000256" key="4">
    <source>
        <dbReference type="ARBA" id="ARBA00022989"/>
    </source>
</evidence>
<evidence type="ECO:0000256" key="3">
    <source>
        <dbReference type="ARBA" id="ARBA00022692"/>
    </source>
</evidence>
<protein>
    <submittedName>
        <fullName evidence="8">MFS transporter</fullName>
    </submittedName>
</protein>
<dbReference type="PANTHER" id="PTHR23531:SF1">
    <property type="entry name" value="QUINOLENE RESISTANCE PROTEIN NORA"/>
    <property type="match status" value="1"/>
</dbReference>
<feature type="transmembrane region" description="Helical" evidence="6">
    <location>
        <begin position="367"/>
        <end position="389"/>
    </location>
</feature>
<keyword evidence="3 6" id="KW-0812">Transmembrane</keyword>
<dbReference type="Gene3D" id="1.20.1250.20">
    <property type="entry name" value="MFS general substrate transporter like domains"/>
    <property type="match status" value="2"/>
</dbReference>
<feature type="transmembrane region" description="Helical" evidence="6">
    <location>
        <begin position="171"/>
        <end position="191"/>
    </location>
</feature>
<evidence type="ECO:0000313" key="9">
    <source>
        <dbReference type="Proteomes" id="UP000824048"/>
    </source>
</evidence>
<dbReference type="PANTHER" id="PTHR23531">
    <property type="entry name" value="QUINOLENE RESISTANCE PROTEIN NORA"/>
    <property type="match status" value="1"/>
</dbReference>
<dbReference type="EMBL" id="DXBP01000032">
    <property type="protein sequence ID" value="HIZ41943.1"/>
    <property type="molecule type" value="Genomic_DNA"/>
</dbReference>
<reference evidence="8" key="1">
    <citation type="journal article" date="2021" name="PeerJ">
        <title>Extensive microbial diversity within the chicken gut microbiome revealed by metagenomics and culture.</title>
        <authorList>
            <person name="Gilroy R."/>
            <person name="Ravi A."/>
            <person name="Getino M."/>
            <person name="Pursley I."/>
            <person name="Horton D.L."/>
            <person name="Alikhan N.F."/>
            <person name="Baker D."/>
            <person name="Gharbi K."/>
            <person name="Hall N."/>
            <person name="Watson M."/>
            <person name="Adriaenssens E.M."/>
            <person name="Foster-Nyarko E."/>
            <person name="Jarju S."/>
            <person name="Secka A."/>
            <person name="Antonio M."/>
            <person name="Oren A."/>
            <person name="Chaudhuri R.R."/>
            <person name="La Ragione R."/>
            <person name="Hildebrand F."/>
            <person name="Pallen M.J."/>
        </authorList>
    </citation>
    <scope>NUCLEOTIDE SEQUENCE</scope>
    <source>
        <strain evidence="8">ChiSxjej1B13-11774</strain>
    </source>
</reference>
<evidence type="ECO:0000313" key="8">
    <source>
        <dbReference type="EMBL" id="HIZ41943.1"/>
    </source>
</evidence>
<feature type="transmembrane region" description="Helical" evidence="6">
    <location>
        <begin position="18"/>
        <end position="36"/>
    </location>
</feature>
<dbReference type="InterPro" id="IPR011701">
    <property type="entry name" value="MFS"/>
</dbReference>
<dbReference type="InterPro" id="IPR052714">
    <property type="entry name" value="MFS_Exporter"/>
</dbReference>
<proteinExistence type="predicted"/>
<feature type="transmembrane region" description="Helical" evidence="6">
    <location>
        <begin position="249"/>
        <end position="266"/>
    </location>
</feature>
<evidence type="ECO:0000256" key="2">
    <source>
        <dbReference type="ARBA" id="ARBA00022448"/>
    </source>
</evidence>
<dbReference type="CDD" id="cd17489">
    <property type="entry name" value="MFS_YfcJ_like"/>
    <property type="match status" value="1"/>
</dbReference>
<dbReference type="Proteomes" id="UP000824048">
    <property type="component" value="Unassembled WGS sequence"/>
</dbReference>
<dbReference type="Pfam" id="PF07690">
    <property type="entry name" value="MFS_1"/>
    <property type="match status" value="1"/>
</dbReference>
<dbReference type="SUPFAM" id="SSF103473">
    <property type="entry name" value="MFS general substrate transporter"/>
    <property type="match status" value="1"/>
</dbReference>
<dbReference type="GO" id="GO:0022857">
    <property type="term" value="F:transmembrane transporter activity"/>
    <property type="evidence" value="ECO:0007669"/>
    <property type="project" value="InterPro"/>
</dbReference>
<feature type="transmembrane region" description="Helical" evidence="6">
    <location>
        <begin position="109"/>
        <end position="131"/>
    </location>
</feature>
<name>A0A9D2EQS8_9FIRM</name>
<keyword evidence="2" id="KW-0813">Transport</keyword>
<feature type="transmembrane region" description="Helical" evidence="6">
    <location>
        <begin position="278"/>
        <end position="304"/>
    </location>
</feature>
<feature type="transmembrane region" description="Helical" evidence="6">
    <location>
        <begin position="83"/>
        <end position="103"/>
    </location>
</feature>
<dbReference type="InterPro" id="IPR036259">
    <property type="entry name" value="MFS_trans_sf"/>
</dbReference>
<evidence type="ECO:0000256" key="5">
    <source>
        <dbReference type="ARBA" id="ARBA00023136"/>
    </source>
</evidence>
<keyword evidence="5 6" id="KW-0472">Membrane</keyword>
<feature type="domain" description="Major facilitator superfamily (MFS) profile" evidence="7">
    <location>
        <begin position="17"/>
        <end position="394"/>
    </location>
</feature>
<accession>A0A9D2EQS8</accession>
<comment type="subcellular location">
    <subcellularLocation>
        <location evidence="1">Cell membrane</location>
        <topology evidence="1">Multi-pass membrane protein</topology>
    </subcellularLocation>
</comment>
<sequence>MNQAQSLRGPEKLWNSSYILVLTVSTLSSFSFYMVATIMSKYLVSLGASIAFAGFVVGLFSITSLVCRPFCGVMADNLNNIRLLIVSNVLMSIGLFGFALSSGNMATMILFRVLNGVGFSINGTVQVALIIHFIPQNRTGEGIGYLGISQLIGSACAPAFGLAVAESFGMSGTFIIAAVLPLLACVMLLFLRNIRVERKKTAQKGIHFNDIIDLKAIPFTIPYSTFSFTNGVINGYLVMFADQYSIRNVSIYFTLYAVAVFLVRPVSGKIMDRKGLQYTVFPGMILCALSLFLLGWSTALWMILATGLLRALGQGAAQPSLQAGCINKVGRDRSGVATSTYFLGGDIGQGIGPMIGGFILAQITGVAGYRVLFSFCAVLMLAAMVYFYFMNKKEHY</sequence>
<dbReference type="GO" id="GO:0005886">
    <property type="term" value="C:plasma membrane"/>
    <property type="evidence" value="ECO:0007669"/>
    <property type="project" value="UniProtKB-SubCell"/>
</dbReference>
<organism evidence="8 9">
    <name type="scientific">Candidatus Gemmiger excrementigallinarum</name>
    <dbReference type="NCBI Taxonomy" id="2838609"/>
    <lineage>
        <taxon>Bacteria</taxon>
        <taxon>Bacillati</taxon>
        <taxon>Bacillota</taxon>
        <taxon>Clostridia</taxon>
        <taxon>Eubacteriales</taxon>
        <taxon>Gemmiger</taxon>
    </lineage>
</organism>